<protein>
    <submittedName>
        <fullName evidence="2">Uncharacterized protein</fullName>
    </submittedName>
</protein>
<feature type="region of interest" description="Disordered" evidence="1">
    <location>
        <begin position="121"/>
        <end position="171"/>
    </location>
</feature>
<feature type="compositionally biased region" description="Polar residues" evidence="1">
    <location>
        <begin position="123"/>
        <end position="136"/>
    </location>
</feature>
<dbReference type="EMBL" id="BTRK01000003">
    <property type="protein sequence ID" value="GMR42280.1"/>
    <property type="molecule type" value="Genomic_DNA"/>
</dbReference>
<reference evidence="3" key="1">
    <citation type="submission" date="2022-10" db="EMBL/GenBank/DDBJ databases">
        <title>Genome assembly of Pristionchus species.</title>
        <authorList>
            <person name="Yoshida K."/>
            <person name="Sommer R.J."/>
        </authorList>
    </citation>
    <scope>NUCLEOTIDE SEQUENCE [LARGE SCALE GENOMIC DNA]</scope>
    <source>
        <strain evidence="3">RS5460</strain>
    </source>
</reference>
<gene>
    <name evidence="2" type="ORF">PMAYCL1PPCAC_12475</name>
</gene>
<keyword evidence="3" id="KW-1185">Reference proteome</keyword>
<proteinExistence type="predicted"/>
<feature type="non-terminal residue" evidence="2">
    <location>
        <position position="1"/>
    </location>
</feature>
<dbReference type="AlphaFoldDB" id="A0AAN4ZR69"/>
<organism evidence="2 3">
    <name type="scientific">Pristionchus mayeri</name>
    <dbReference type="NCBI Taxonomy" id="1317129"/>
    <lineage>
        <taxon>Eukaryota</taxon>
        <taxon>Metazoa</taxon>
        <taxon>Ecdysozoa</taxon>
        <taxon>Nematoda</taxon>
        <taxon>Chromadorea</taxon>
        <taxon>Rhabditida</taxon>
        <taxon>Rhabditina</taxon>
        <taxon>Diplogasteromorpha</taxon>
        <taxon>Diplogasteroidea</taxon>
        <taxon>Neodiplogasteridae</taxon>
        <taxon>Pristionchus</taxon>
    </lineage>
</organism>
<comment type="caution">
    <text evidence="2">The sequence shown here is derived from an EMBL/GenBank/DDBJ whole genome shotgun (WGS) entry which is preliminary data.</text>
</comment>
<feature type="region of interest" description="Disordered" evidence="1">
    <location>
        <begin position="47"/>
        <end position="101"/>
    </location>
</feature>
<name>A0AAN4ZR69_9BILA</name>
<sequence length="171" mass="18712">SSIFSSLLMFSDDHKKKKGVDAATINFDSLDEKLSDKMDKMSIRDKSLSKYGEGTNRPTTVEKLRNSFKKGEKKSTQSLNISTNIEKEKMSKRSSSVDKSNDLTMSLFGAASVVCNIVEISKDSTMNGKKNKTLAQTGKKDSVGSDNGKPAGPFSAIKEAQQNKKKSVDED</sequence>
<evidence type="ECO:0000256" key="1">
    <source>
        <dbReference type="SAM" id="MobiDB-lite"/>
    </source>
</evidence>
<feature type="compositionally biased region" description="Basic and acidic residues" evidence="1">
    <location>
        <begin position="60"/>
        <end position="75"/>
    </location>
</feature>
<evidence type="ECO:0000313" key="3">
    <source>
        <dbReference type="Proteomes" id="UP001328107"/>
    </source>
</evidence>
<feature type="compositionally biased region" description="Basic and acidic residues" evidence="1">
    <location>
        <begin position="85"/>
        <end position="101"/>
    </location>
</feature>
<accession>A0AAN4ZR69</accession>
<evidence type="ECO:0000313" key="2">
    <source>
        <dbReference type="EMBL" id="GMR42280.1"/>
    </source>
</evidence>
<dbReference type="Proteomes" id="UP001328107">
    <property type="component" value="Unassembled WGS sequence"/>
</dbReference>